<reference evidence="1 2" key="1">
    <citation type="submission" date="2020-12" db="EMBL/GenBank/DDBJ databases">
        <title>Revised draft genomes of Rhodomicrobium vannielii ATCC 17100 and Rhodomicrobium udaipurense JA643.</title>
        <authorList>
            <person name="Conners E.M."/>
            <person name="Davenport E.J."/>
            <person name="Bose A."/>
        </authorList>
    </citation>
    <scope>NUCLEOTIDE SEQUENCE [LARGE SCALE GENOMIC DNA]</scope>
    <source>
        <strain evidence="1 2">JA643</strain>
    </source>
</reference>
<sequence>MSALKRIYHVWLAEFHHAMAKRRMRDAGWHIDAAKGHEIALNALRCARG</sequence>
<protein>
    <submittedName>
        <fullName evidence="1">Uncharacterized protein</fullName>
    </submittedName>
</protein>
<keyword evidence="2" id="KW-1185">Reference proteome</keyword>
<dbReference type="RefSeq" id="WP_155955321.1">
    <property type="nucleotide sequence ID" value="NZ_JAEMUK010000012.1"/>
</dbReference>
<dbReference type="EMBL" id="JAEMUK010000012">
    <property type="protein sequence ID" value="MBJ7543240.1"/>
    <property type="molecule type" value="Genomic_DNA"/>
</dbReference>
<name>A0A8I1GCD3_9HYPH</name>
<dbReference type="Proteomes" id="UP000623250">
    <property type="component" value="Unassembled WGS sequence"/>
</dbReference>
<organism evidence="1 2">
    <name type="scientific">Rhodomicrobium udaipurense</name>
    <dbReference type="NCBI Taxonomy" id="1202716"/>
    <lineage>
        <taxon>Bacteria</taxon>
        <taxon>Pseudomonadati</taxon>
        <taxon>Pseudomonadota</taxon>
        <taxon>Alphaproteobacteria</taxon>
        <taxon>Hyphomicrobiales</taxon>
        <taxon>Hyphomicrobiaceae</taxon>
        <taxon>Rhodomicrobium</taxon>
    </lineage>
</organism>
<gene>
    <name evidence="1" type="ORF">JDN41_06695</name>
</gene>
<evidence type="ECO:0000313" key="2">
    <source>
        <dbReference type="Proteomes" id="UP000623250"/>
    </source>
</evidence>
<dbReference type="AlphaFoldDB" id="A0A8I1GCD3"/>
<evidence type="ECO:0000313" key="1">
    <source>
        <dbReference type="EMBL" id="MBJ7543240.1"/>
    </source>
</evidence>
<comment type="caution">
    <text evidence="1">The sequence shown here is derived from an EMBL/GenBank/DDBJ whole genome shotgun (WGS) entry which is preliminary data.</text>
</comment>
<accession>A0A8I1GCD3</accession>
<proteinExistence type="predicted"/>